<accession>A0A1Q2MFA4</accession>
<protein>
    <recommendedName>
        <fullName evidence="5">Type II secretion system protein GspC N-terminal domain-containing protein</fullName>
    </recommendedName>
</protein>
<dbReference type="STRING" id="1851148.SMSP2_01754"/>
<evidence type="ECO:0008006" key="5">
    <source>
        <dbReference type="Google" id="ProtNLM"/>
    </source>
</evidence>
<evidence type="ECO:0000313" key="3">
    <source>
        <dbReference type="EMBL" id="AQQ71381.1"/>
    </source>
</evidence>
<name>A0A1Q2MFA4_9BACT</name>
<dbReference type="AlphaFoldDB" id="A0A1Q2MFA4"/>
<dbReference type="OrthoDB" id="9917881at2"/>
<dbReference type="Proteomes" id="UP000188181">
    <property type="component" value="Chromosome"/>
</dbReference>
<keyword evidence="4" id="KW-1185">Reference proteome</keyword>
<feature type="chain" id="PRO_5012185157" description="Type II secretion system protein GspC N-terminal domain-containing protein" evidence="2">
    <location>
        <begin position="29"/>
        <end position="187"/>
    </location>
</feature>
<proteinExistence type="predicted"/>
<organism evidence="3 4">
    <name type="scientific">Limihaloglobus sulfuriphilus</name>
    <dbReference type="NCBI Taxonomy" id="1851148"/>
    <lineage>
        <taxon>Bacteria</taxon>
        <taxon>Pseudomonadati</taxon>
        <taxon>Planctomycetota</taxon>
        <taxon>Phycisphaerae</taxon>
        <taxon>Sedimentisphaerales</taxon>
        <taxon>Sedimentisphaeraceae</taxon>
        <taxon>Limihaloglobus</taxon>
    </lineage>
</organism>
<dbReference type="KEGG" id="pbas:SMSP2_01754"/>
<keyword evidence="2" id="KW-0732">Signal</keyword>
<evidence type="ECO:0000256" key="2">
    <source>
        <dbReference type="SAM" id="SignalP"/>
    </source>
</evidence>
<dbReference type="RefSeq" id="WP_146683564.1">
    <property type="nucleotide sequence ID" value="NZ_CP019646.1"/>
</dbReference>
<feature type="compositionally biased region" description="Basic and acidic residues" evidence="1">
    <location>
        <begin position="172"/>
        <end position="187"/>
    </location>
</feature>
<feature type="region of interest" description="Disordered" evidence="1">
    <location>
        <begin position="136"/>
        <end position="187"/>
    </location>
</feature>
<dbReference type="EMBL" id="CP019646">
    <property type="protein sequence ID" value="AQQ71381.1"/>
    <property type="molecule type" value="Genomic_DNA"/>
</dbReference>
<reference evidence="4" key="1">
    <citation type="submission" date="2017-02" db="EMBL/GenBank/DDBJ databases">
        <title>Comparative genomics and description of representatives of a novel lineage of planctomycetes thriving in anoxic sediments.</title>
        <authorList>
            <person name="Spring S."/>
            <person name="Bunk B."/>
            <person name="Sproer C."/>
        </authorList>
    </citation>
    <scope>NUCLEOTIDE SEQUENCE [LARGE SCALE GENOMIC DNA]</scope>
    <source>
        <strain evidence="4">SM-Chi-D1</strain>
    </source>
</reference>
<evidence type="ECO:0000313" key="4">
    <source>
        <dbReference type="Proteomes" id="UP000188181"/>
    </source>
</evidence>
<sequence length="187" mass="20817" precursor="true">MIRCFAILMLIIAAAAAVFTLADTPRQAEPRREDFDIIAKVNIFSKNRSPGSQQAQMDSTDTEEQTPVKRKYILRGIAISNRHKQVFIEDPLNAGVEIYTAGEMIGGFTIKEINTDNVVITDGKDNYEIMIGQFLSPEPSTDLEIKTEAEPSPDSAEPGDMPSGESGEDEGQILRKLMERRQQQLEN</sequence>
<gene>
    <name evidence="3" type="ORF">SMSP2_01754</name>
</gene>
<evidence type="ECO:0000256" key="1">
    <source>
        <dbReference type="SAM" id="MobiDB-lite"/>
    </source>
</evidence>
<feature type="signal peptide" evidence="2">
    <location>
        <begin position="1"/>
        <end position="28"/>
    </location>
</feature>